<gene>
    <name evidence="2" type="ORF">RHIZ70_759</name>
</gene>
<feature type="compositionally biased region" description="Basic and acidic residues" evidence="1">
    <location>
        <begin position="32"/>
        <end position="43"/>
    </location>
</feature>
<feature type="region of interest" description="Disordered" evidence="1">
    <location>
        <begin position="1"/>
        <end position="43"/>
    </location>
</feature>
<feature type="compositionally biased region" description="Basic and acidic residues" evidence="1">
    <location>
        <begin position="1"/>
        <end position="14"/>
    </location>
</feature>
<evidence type="ECO:0000256" key="1">
    <source>
        <dbReference type="SAM" id="MobiDB-lite"/>
    </source>
</evidence>
<dbReference type="EMBL" id="UEYP01000017">
    <property type="protein sequence ID" value="SSC65051.1"/>
    <property type="molecule type" value="Genomic_DNA"/>
</dbReference>
<name>A0A376AB15_9HYPH</name>
<reference evidence="3" key="1">
    <citation type="submission" date="2018-07" db="EMBL/GenBank/DDBJ databases">
        <authorList>
            <person name="Peiro R."/>
            <person name="Begona"/>
            <person name="Cbmso G."/>
            <person name="Lopez M."/>
            <person name="Gonzalez S."/>
        </authorList>
    </citation>
    <scope>NUCLEOTIDE SEQUENCE [LARGE SCALE GENOMIC DNA]</scope>
</reference>
<dbReference type="Proteomes" id="UP000254764">
    <property type="component" value="Unassembled WGS sequence"/>
</dbReference>
<dbReference type="AlphaFoldDB" id="A0A376AB15"/>
<accession>A0A376AB15</accession>
<keyword evidence="3" id="KW-1185">Reference proteome</keyword>
<sequence length="43" mass="4596">MEGRGQHSARDRHVPPRRQSGASSCGQSGRIGGHDGPSERGHF</sequence>
<organism evidence="2 3">
    <name type="scientific">Ciceribacter selenitireducens ATCC BAA-1503</name>
    <dbReference type="NCBI Taxonomy" id="1336235"/>
    <lineage>
        <taxon>Bacteria</taxon>
        <taxon>Pseudomonadati</taxon>
        <taxon>Pseudomonadota</taxon>
        <taxon>Alphaproteobacteria</taxon>
        <taxon>Hyphomicrobiales</taxon>
        <taxon>Rhizobiaceae</taxon>
        <taxon>Ciceribacter</taxon>
    </lineage>
</organism>
<evidence type="ECO:0000313" key="2">
    <source>
        <dbReference type="EMBL" id="SSC65051.1"/>
    </source>
</evidence>
<evidence type="ECO:0000313" key="3">
    <source>
        <dbReference type="Proteomes" id="UP000254764"/>
    </source>
</evidence>
<protein>
    <submittedName>
        <fullName evidence="2">Uncharacterized protein</fullName>
    </submittedName>
</protein>
<proteinExistence type="predicted"/>